<evidence type="ECO:0000313" key="3">
    <source>
        <dbReference type="EMBL" id="KAF2070776.1"/>
    </source>
</evidence>
<sequence>MKIQYLLGFIACLVMIEYVAANAGLAKPIPRVSCDLKNKKGCSIKSACAKRNPNDAVNPIYISESYDIAIFQKLSFHSSNSSNTYTLQYYPDKTGNVTETAANTGIQLITFNQNDMNANNSMYAVKLDPLATNEKLMAEISWDEEGYSYGYAQLTFDTRSGSGTSFYSCSNVRLQKTKPKASNSTATVQVDSTLTITDGEGNSLGNATISANGGTLSIPSMVDPDAKTKSSQEQEIGGNTQPAAGEEEEHSAGYSIQPPASPIFYLGACLTIVISFLLQ</sequence>
<organism evidence="3 4">
    <name type="scientific">Polysphondylium violaceum</name>
    <dbReference type="NCBI Taxonomy" id="133409"/>
    <lineage>
        <taxon>Eukaryota</taxon>
        <taxon>Amoebozoa</taxon>
        <taxon>Evosea</taxon>
        <taxon>Eumycetozoa</taxon>
        <taxon>Dictyostelia</taxon>
        <taxon>Dictyosteliales</taxon>
        <taxon>Dictyosteliaceae</taxon>
        <taxon>Polysphondylium</taxon>
    </lineage>
</organism>
<gene>
    <name evidence="3" type="ORF">CYY_007908</name>
</gene>
<name>A0A8J4PQ26_9MYCE</name>
<reference evidence="3" key="1">
    <citation type="submission" date="2020-01" db="EMBL/GenBank/DDBJ databases">
        <title>Development of genomics and gene disruption for Polysphondylium violaceum indicates a role for the polyketide synthase stlB in stalk morphogenesis.</title>
        <authorList>
            <person name="Narita B."/>
            <person name="Kawabe Y."/>
            <person name="Kin K."/>
            <person name="Saito T."/>
            <person name="Gibbs R."/>
            <person name="Kuspa A."/>
            <person name="Muzny D."/>
            <person name="Queller D."/>
            <person name="Richards S."/>
            <person name="Strassman J."/>
            <person name="Sucgang R."/>
            <person name="Worley K."/>
            <person name="Schaap P."/>
        </authorList>
    </citation>
    <scope>NUCLEOTIDE SEQUENCE</scope>
    <source>
        <strain evidence="3">QSvi11</strain>
    </source>
</reference>
<dbReference type="Proteomes" id="UP000695562">
    <property type="component" value="Unassembled WGS sequence"/>
</dbReference>
<feature type="chain" id="PRO_5035169795" description="Reelin domain-containing protein" evidence="2">
    <location>
        <begin position="22"/>
        <end position="279"/>
    </location>
</feature>
<comment type="caution">
    <text evidence="3">The sequence shown here is derived from an EMBL/GenBank/DDBJ whole genome shotgun (WGS) entry which is preliminary data.</text>
</comment>
<protein>
    <recommendedName>
        <fullName evidence="5">Reelin domain-containing protein</fullName>
    </recommendedName>
</protein>
<evidence type="ECO:0008006" key="5">
    <source>
        <dbReference type="Google" id="ProtNLM"/>
    </source>
</evidence>
<keyword evidence="2" id="KW-0732">Signal</keyword>
<dbReference type="EMBL" id="AJWJ01000447">
    <property type="protein sequence ID" value="KAF2070776.1"/>
    <property type="molecule type" value="Genomic_DNA"/>
</dbReference>
<feature type="region of interest" description="Disordered" evidence="1">
    <location>
        <begin position="215"/>
        <end position="255"/>
    </location>
</feature>
<evidence type="ECO:0000313" key="4">
    <source>
        <dbReference type="Proteomes" id="UP000695562"/>
    </source>
</evidence>
<proteinExistence type="predicted"/>
<dbReference type="OrthoDB" id="16296at2759"/>
<feature type="signal peptide" evidence="2">
    <location>
        <begin position="1"/>
        <end position="21"/>
    </location>
</feature>
<evidence type="ECO:0000256" key="2">
    <source>
        <dbReference type="SAM" id="SignalP"/>
    </source>
</evidence>
<keyword evidence="4" id="KW-1185">Reference proteome</keyword>
<dbReference type="AlphaFoldDB" id="A0A8J4PQ26"/>
<evidence type="ECO:0000256" key="1">
    <source>
        <dbReference type="SAM" id="MobiDB-lite"/>
    </source>
</evidence>
<accession>A0A8J4PQ26</accession>
<feature type="compositionally biased region" description="Polar residues" evidence="1">
    <location>
        <begin position="233"/>
        <end position="242"/>
    </location>
</feature>